<dbReference type="InterPro" id="IPR026341">
    <property type="entry name" value="T9SS_type_B"/>
</dbReference>
<protein>
    <submittedName>
        <fullName evidence="3">Gliding motility-associated C-terminal domain-containing protein</fullName>
    </submittedName>
</protein>
<dbReference type="Pfam" id="PF13585">
    <property type="entry name" value="CHU_C"/>
    <property type="match status" value="1"/>
</dbReference>
<dbReference type="RefSeq" id="WP_143011381.1">
    <property type="nucleotide sequence ID" value="NZ_FNBN01000002.1"/>
</dbReference>
<proteinExistence type="predicted"/>
<feature type="chain" id="PRO_5011540334" evidence="1">
    <location>
        <begin position="22"/>
        <end position="2839"/>
    </location>
</feature>
<dbReference type="Pfam" id="PF19081">
    <property type="entry name" value="Ig_7"/>
    <property type="match status" value="1"/>
</dbReference>
<gene>
    <name evidence="3" type="ORF">SAMN04488121_10242</name>
</gene>
<dbReference type="Proteomes" id="UP000199045">
    <property type="component" value="Unassembled WGS sequence"/>
</dbReference>
<dbReference type="NCBIfam" id="TIGR04131">
    <property type="entry name" value="Bac_Flav_CTERM"/>
    <property type="match status" value="1"/>
</dbReference>
<organism evidence="3 4">
    <name type="scientific">Chitinophaga filiformis</name>
    <name type="common">Myxococcus filiformis</name>
    <name type="synonym">Flexibacter filiformis</name>
    <dbReference type="NCBI Taxonomy" id="104663"/>
    <lineage>
        <taxon>Bacteria</taxon>
        <taxon>Pseudomonadati</taxon>
        <taxon>Bacteroidota</taxon>
        <taxon>Chitinophagia</taxon>
        <taxon>Chitinophagales</taxon>
        <taxon>Chitinophagaceae</taxon>
        <taxon>Chitinophaga</taxon>
    </lineage>
</organism>
<evidence type="ECO:0000256" key="1">
    <source>
        <dbReference type="SAM" id="SignalP"/>
    </source>
</evidence>
<evidence type="ECO:0000313" key="4">
    <source>
        <dbReference type="Proteomes" id="UP000199045"/>
    </source>
</evidence>
<name>A0A1G7LFF6_CHIFI</name>
<dbReference type="STRING" id="104663.SAMN04488121_10242"/>
<dbReference type="OrthoDB" id="599464at2"/>
<dbReference type="InterPro" id="IPR044023">
    <property type="entry name" value="Ig_7"/>
</dbReference>
<reference evidence="3 4" key="1">
    <citation type="submission" date="2016-10" db="EMBL/GenBank/DDBJ databases">
        <authorList>
            <person name="de Groot N.N."/>
        </authorList>
    </citation>
    <scope>NUCLEOTIDE SEQUENCE [LARGE SCALE GENOMIC DNA]</scope>
    <source>
        <strain evidence="3 4">DSM 527</strain>
    </source>
</reference>
<feature type="domain" description="Ig-like" evidence="2">
    <location>
        <begin position="932"/>
        <end position="1022"/>
    </location>
</feature>
<dbReference type="InterPro" id="IPR013783">
    <property type="entry name" value="Ig-like_fold"/>
</dbReference>
<dbReference type="Gene3D" id="2.60.40.10">
    <property type="entry name" value="Immunoglobulins"/>
    <property type="match status" value="1"/>
</dbReference>
<evidence type="ECO:0000313" key="3">
    <source>
        <dbReference type="EMBL" id="SDF48064.1"/>
    </source>
</evidence>
<feature type="signal peptide" evidence="1">
    <location>
        <begin position="1"/>
        <end position="21"/>
    </location>
</feature>
<accession>A0A1G7LFF6</accession>
<keyword evidence="1" id="KW-0732">Signal</keyword>
<evidence type="ECO:0000259" key="2">
    <source>
        <dbReference type="Pfam" id="PF19081"/>
    </source>
</evidence>
<dbReference type="EMBL" id="FNBN01000002">
    <property type="protein sequence ID" value="SDF48064.1"/>
    <property type="molecule type" value="Genomic_DNA"/>
</dbReference>
<sequence length="2839" mass="297986">MKKLLILLCLSLCCAFGTVQAQTVYVNIPDTVCMSRTNATANQIKFTSVNAMVEGAGLAIPQKADWTITSPNNTDADYEILYTENPVGTKANKLTNTKALTLQFLVPGNYTFNIKLYYKGADSVLKTVTRTVKMYASDCTISTCGDGGATMAGFTEDFGSMPDGVNRRNYPVDGVVLYNYQPTGDLNNDSYAITNSPSFAKSDWVSTTSDHTGGYRGAMLVTNSAVTPGQFYEKTITGLCPGSVYNFSAWLMNVNTANAFNNTCRSGYQYAGVTFKVVDAANPARVLNEFRTHSVSMMLGNAGPTWQRYGGTFIVPSDVDAVIVYVTNNKPGGCGNDIAIDDIEFSYCSPSIVATIDGDGETLQEVLCEGAPITLSASFQPVGYFVDPVYQWQMSDDEGRTWMNVPYGSGNAPQLVIGPGELKGTRKVASDYLFQVLIYERGSDSTTCSSPSSQIRLTILPMPTLNLTQSEVCSGTYVELEASGGFDYYTWKDLPGYTDTKRTIQVDKDTVITVYGYVEYADGHTCMDENSTDIKMVRSPRVDVAVSDNNICVGESVNLKINDVLNGYIIKWFRGPDASGNKTQMPEYDNMVEASQIQINSLADTVFSVTVEDAANVCQAASNPVIIDVSATPSTSLKPNQNVYCASANPSGNFTVEVNKIVGATGTWRVEDVYGPAVTDDVIDNYVKILLPSAERTRVTIKRPGTSVVLSWTVRSPANLNCATTILDTLHLLVDPTYSNAGKDTTQCGTDNIFIMNASQPLADTAASGPAAEKGIWKLVSGNATIAYDTAYNTPVTVLDNEGDVVLTWSITNAGGCVANIDTVVLHKIGKPVIKLVTPVASCSSKGSFILDTLSTKGTPTLYSITPGTSPMPGFVNIIDQPLKWPLTVPYPASTAPGVYTFNLSYKTAKAGCDSTIPFTVNVSSAPTPATSINASATNICGTGNTVTMTVVGGSLGVQSDKVTPNGVWAWYAGGCGTGTRLATGATVTLPLSATTTYYVRAESLGGCDTTTCVNTTVTFTPMPAAVSAGPDQSNCNSTAFTMAASDPAPGTGAWSLPTGTTSTITPGQVNSRTAVINVPQGTSVTAVWTVTNGTCVAKDTAILTNYAPPTTADAGRDTTQCGNTQFIMKANTATTGTGTWTLPAGTTASINAGQQNNPNAVINVPTGVTVTATWTIRNGTCVSTDNVVLTSAVPPTTANAGPDQAQCGVNTFTMAATPVAVGTGKWILPAGTTATIPAAQISNPNAVVTVPVGVSVVLTWQTTNGTCISTDNVTLTNSVMPVTAAAGPDMAQCNNTVFTLSANAPGAGGGTGRWSVVSPASFVFPGAAVNNPNAVLSIPAGTVVVLRWTITNGGCSSSDDVTLSNSLAPNPAVAGPDEVHCNTPAFALSANSAAGGTGTWRVLSPSTFIFPPADINNQTANISVPAGTVLKLEWTIANGGCTTSDTVVLTNYALPDVASAGPDQSQCAGLDFKMAGNKPTVAGATGTWTVTSGTATIAAGQANMDTAHVTLPTGTTAVLRWTMTNGTCSNFDEVTLTSIPKPTTASAGVDQQHCENALFTMAANTPVTGTATWSLPAGSSASIAAGNFSNPAAVVTVPQGTSATIAWVISNSTCNSVDSITLVNSVMPNNATAGADQVHCDDPNFIMNANSASPAAAVGTWTIVSGATAVISDIHSPTAKVTLQPGTTTTLRWTIANGICTSTPDEVVLTNQPAIQGNTITADQVLCASDAPATLTGGVVSGGTGSFTYQWQISTTDAITGFTNVTTGTGGTSDSYTPVSISRNTWFRRVVMSGACTGNISNAVMLTLMNTPPVVVSVPAPITVDCVQGTDYTTKFGTPVFSHAPYNNEPVTVTSNDVTTTVDACTFKIERTWTATDRCGLSAQAQQVITVTDKTAPVFDATAPANVTVNCDAIPVAVNLTATDACSGALTITPIEERVDKPGACASNYQLIRKWVAVDACGNASDTLKQVITVRDVTPPVFDGTAPANITVSCDQVPAGQPLTATDNCTPGTITVNPVDVRKSVAGSNCDGNYQIIRTWTATDLCGNKAALTQTITVQDNVKPVFSVTVPPVITVNCDSVPDVAAVTATDNCTATVKVKVSQRKEFLSNTCPSNYRLTRVWTAIDNCGNTATMQQVITVQDTAKPVFTSAAPADTTVDCNKVPEPPALLTATDNCGTVKVTYLQVRENIDGACAGNYRLIRTWTAKDACSNTTVARQVITVADTTRPKIDPAPADVTISYDEKLPVPATLYAVDNCDVNFPKKVTMVQDPFVADKCAGYTVVRRWNVSDACGNAAIERVQTITVSPAPKPELDPNLPANCSNNTKFAILLKNKVSKPKFTLVSVVPATAVTTPLTQSSNVFDLNGATQASFTVTNGVTGCVSDTVTYDLKYLEKPVVDLGPDVSVCIGESVTLDAGINNVDYNIRWSTGASTQTITVTTSGTYSVTVFNGICATTDEVKVTVNNPPVVNIPDTTICEGSSVKLNAYIPAATYVWSTGETTASIEVYMAGTYGVDVTLNGCTTHDDVTVTVATAPNVVLSEDTQICPDETAILTVDPDGGNVRWNSGETTNELVVSRPGDYWVTVTRDGCVVEDTVRVTLKSHLNIDIGPERAICNGGSVVLNAENADAVSYLWNDGDTNPVKEVNKPGKYVVSVMDRFCSQITMDSVNVTVAGIPAFDLGRDTTLCLEKTLVLKVNAGEGNSVRWQDGATTSTYNVTSTGYYTVLVYNDCGSVSDHIAVTYKPCEANPQFPTAFTLNGDGKNDVFKPTAEGPMYDYELRVFNRWGQMVCFIKDYRTGWDGRHVGNLVESGSYIWVVSYKKKVGGPITQVTGQITVIR</sequence>